<protein>
    <submittedName>
        <fullName evidence="1">Periplasmic nitrate reductase chaperone NapD</fullName>
    </submittedName>
</protein>
<evidence type="ECO:0000313" key="1">
    <source>
        <dbReference type="EMBL" id="TCK03375.1"/>
    </source>
</evidence>
<name>A0A4R1GAA5_9BACT</name>
<accession>A0A4R1GAA5</accession>
<proteinExistence type="predicted"/>
<gene>
    <name evidence="1" type="ORF">CLV27_1449</name>
</gene>
<dbReference type="AlphaFoldDB" id="A0A4R1GAA5"/>
<dbReference type="InterPro" id="IPR005623">
    <property type="entry name" value="Chaperone_NapD_NO3_reduct"/>
</dbReference>
<evidence type="ECO:0000313" key="2">
    <source>
        <dbReference type="Proteomes" id="UP000295777"/>
    </source>
</evidence>
<keyword evidence="2" id="KW-1185">Reference proteome</keyword>
<dbReference type="EMBL" id="SMFV01000005">
    <property type="protein sequence ID" value="TCK03375.1"/>
    <property type="molecule type" value="Genomic_DNA"/>
</dbReference>
<dbReference type="Pfam" id="PF03927">
    <property type="entry name" value="NapD"/>
    <property type="match status" value="1"/>
</dbReference>
<organism evidence="1 2">
    <name type="scientific">Phorcysia thermohydrogeniphila</name>
    <dbReference type="NCBI Taxonomy" id="936138"/>
    <lineage>
        <taxon>Bacteria</taxon>
        <taxon>Pseudomonadati</taxon>
        <taxon>Aquificota</taxon>
        <taxon>Aquificia</taxon>
        <taxon>Desulfurobacteriales</taxon>
        <taxon>Desulfurobacteriaceae</taxon>
        <taxon>Phorcysia</taxon>
    </lineage>
</organism>
<reference evidence="1 2" key="1">
    <citation type="submission" date="2019-03" db="EMBL/GenBank/DDBJ databases">
        <title>Genomic Encyclopedia of Archaeal and Bacterial Type Strains, Phase II (KMG-II): from individual species to whole genera.</title>
        <authorList>
            <person name="Goeker M."/>
        </authorList>
    </citation>
    <scope>NUCLEOTIDE SEQUENCE [LARGE SCALE GENOMIC DNA]</scope>
    <source>
        <strain evidence="1 2">DSM 24425</strain>
    </source>
</reference>
<dbReference type="Proteomes" id="UP000295777">
    <property type="component" value="Unassembled WGS sequence"/>
</dbReference>
<comment type="caution">
    <text evidence="1">The sequence shown here is derived from an EMBL/GenBank/DDBJ whole genome shotgun (WGS) entry which is preliminary data.</text>
</comment>
<sequence>MPIVSCVISALPDKGSEVEKALLEIPGVEVYGGELKEEENIYYIIVVLDAERYRELEAIEAKIKEIDGVLQIAVVEAHFLEEFEKIERGEIVPENPFQGLRKAEKIAEKMWLGEDENGEEGKDN</sequence>
<dbReference type="RefSeq" id="WP_132527284.1">
    <property type="nucleotide sequence ID" value="NZ_SMFV01000005.1"/>
</dbReference>
<dbReference type="OrthoDB" id="14774at2"/>
<dbReference type="Gene3D" id="3.30.70.920">
    <property type="match status" value="1"/>
</dbReference>